<feature type="region of interest" description="Disordered" evidence="1">
    <location>
        <begin position="234"/>
        <end position="254"/>
    </location>
</feature>
<feature type="non-terminal residue" evidence="2">
    <location>
        <position position="1"/>
    </location>
</feature>
<dbReference type="AlphaFoldDB" id="A0A183LJ12"/>
<reference evidence="2 3" key="1">
    <citation type="submission" date="2018-11" db="EMBL/GenBank/DDBJ databases">
        <authorList>
            <consortium name="Pathogen Informatics"/>
        </authorList>
    </citation>
    <scope>NUCLEOTIDE SEQUENCE [LARGE SCALE GENOMIC DNA]</scope>
    <source>
        <strain evidence="2 3">Zambia</strain>
    </source>
</reference>
<feature type="compositionally biased region" description="Acidic residues" evidence="1">
    <location>
        <begin position="164"/>
        <end position="181"/>
    </location>
</feature>
<proteinExistence type="predicted"/>
<dbReference type="Proteomes" id="UP000277204">
    <property type="component" value="Unassembled WGS sequence"/>
</dbReference>
<gene>
    <name evidence="2" type="ORF">SMRZ_LOCUS3787</name>
</gene>
<evidence type="ECO:0000256" key="1">
    <source>
        <dbReference type="SAM" id="MobiDB-lite"/>
    </source>
</evidence>
<sequence>TIESSLVHLHPYRQRNQEQLNKFATQLNSNILKSLKTQMIRLDKKIDSDLKETDLFNENQFLEEQRLRQEKKEDRNQTFDLTISQLFGEEERQNEEELLLESKRLIEAFENHVNMRKKLRDEEILAKYKTDKNELVIPELEGFQHTADKVDLHELKLEEVLTEVTDEEEEEDEDKEVEETHEDIRKSTRVQSRLLIVHDLLRESIGLERNLKITPAFVWSYFELLRKMDNKLQLTGSADPGDDNRMNSSLDVII</sequence>
<protein>
    <submittedName>
        <fullName evidence="2">Uncharacterized protein</fullName>
    </submittedName>
</protein>
<evidence type="ECO:0000313" key="2">
    <source>
        <dbReference type="EMBL" id="VDO59140.1"/>
    </source>
</evidence>
<name>A0A183LJ12_9TREM</name>
<organism evidence="2 3">
    <name type="scientific">Schistosoma margrebowiei</name>
    <dbReference type="NCBI Taxonomy" id="48269"/>
    <lineage>
        <taxon>Eukaryota</taxon>
        <taxon>Metazoa</taxon>
        <taxon>Spiralia</taxon>
        <taxon>Lophotrochozoa</taxon>
        <taxon>Platyhelminthes</taxon>
        <taxon>Trematoda</taxon>
        <taxon>Digenea</taxon>
        <taxon>Strigeidida</taxon>
        <taxon>Schistosomatoidea</taxon>
        <taxon>Schistosomatidae</taxon>
        <taxon>Schistosoma</taxon>
    </lineage>
</organism>
<accession>A0A183LJ12</accession>
<dbReference type="EMBL" id="UZAI01001135">
    <property type="protein sequence ID" value="VDO59140.1"/>
    <property type="molecule type" value="Genomic_DNA"/>
</dbReference>
<feature type="region of interest" description="Disordered" evidence="1">
    <location>
        <begin position="164"/>
        <end position="184"/>
    </location>
</feature>
<keyword evidence="3" id="KW-1185">Reference proteome</keyword>
<evidence type="ECO:0000313" key="3">
    <source>
        <dbReference type="Proteomes" id="UP000277204"/>
    </source>
</evidence>